<dbReference type="GO" id="GO:0016788">
    <property type="term" value="F:hydrolase activity, acting on ester bonds"/>
    <property type="evidence" value="ECO:0007669"/>
    <property type="project" value="UniProtKB-ARBA"/>
</dbReference>
<protein>
    <submittedName>
        <fullName evidence="3">Sialate O-acetylesterase</fullName>
    </submittedName>
</protein>
<evidence type="ECO:0000313" key="3">
    <source>
        <dbReference type="EMBL" id="XCH26532.1"/>
    </source>
</evidence>
<dbReference type="Pfam" id="PF03629">
    <property type="entry name" value="SASA"/>
    <property type="match status" value="1"/>
</dbReference>
<accession>A0AAU8FR87</accession>
<dbReference type="SUPFAM" id="SSF52266">
    <property type="entry name" value="SGNH hydrolase"/>
    <property type="match status" value="1"/>
</dbReference>
<gene>
    <name evidence="3" type="ORF">ABV298_09085</name>
</gene>
<dbReference type="InterPro" id="IPR036514">
    <property type="entry name" value="SGNH_hydro_sf"/>
</dbReference>
<dbReference type="Gene3D" id="3.40.50.1110">
    <property type="entry name" value="SGNH hydrolase"/>
    <property type="match status" value="1"/>
</dbReference>
<organism evidence="3">
    <name type="scientific">Dyadobacter sp. 676</name>
    <dbReference type="NCBI Taxonomy" id="3088362"/>
    <lineage>
        <taxon>Bacteria</taxon>
        <taxon>Pseudomonadati</taxon>
        <taxon>Bacteroidota</taxon>
        <taxon>Cytophagia</taxon>
        <taxon>Cytophagales</taxon>
        <taxon>Spirosomataceae</taxon>
        <taxon>Dyadobacter</taxon>
    </lineage>
</organism>
<dbReference type="EMBL" id="CP159289">
    <property type="protein sequence ID" value="XCH26532.1"/>
    <property type="molecule type" value="Genomic_DNA"/>
</dbReference>
<evidence type="ECO:0000259" key="2">
    <source>
        <dbReference type="Pfam" id="PF03629"/>
    </source>
</evidence>
<dbReference type="AlphaFoldDB" id="A0AAU8FR87"/>
<name>A0AAU8FR87_9BACT</name>
<dbReference type="RefSeq" id="WP_353721823.1">
    <property type="nucleotide sequence ID" value="NZ_CP159289.1"/>
</dbReference>
<feature type="domain" description="Sialate O-acetylesterase" evidence="2">
    <location>
        <begin position="125"/>
        <end position="363"/>
    </location>
</feature>
<proteinExistence type="predicted"/>
<dbReference type="InterPro" id="IPR005181">
    <property type="entry name" value="SASA"/>
</dbReference>
<sequence length="442" mass="47337">MKEKLLILLSILALTTQIGQAQYLSLSYPKYNSVLQRDGNNQAVVTIAGQLVWGTGANGEIVPGTTISYKIKTLSVNPNVQGPTINLTMAFNGMFYTTTTLTKGWYLVEVMLNGAVYASSKVGVGDVFVIAGQSNAQGIGGQFEPMGGWKLPATAGFPEWIVGINEDYNCTKNLLDNFGEMYPLTDVAIHYNRLGPTGNNVWCYALLGKKISDANGGMPVAFFNTASGSTVTQWYLGAQGLAAPNPYTGGTQFCLGYKQGSLNPADYYGQPYTPLRFTLNCYASLYGVRAVLWHQGEADSDSNVPANYKASSSADYQTKLQFVINKSRTDFGAAISPNILCWVVSKASISKYGPLNNTVRTGQGNVVGGATTGGPDTDYIVGSGGAIAGITYRRDSTHFEENYNGALTWLVNGTTPSATTATKFLPALYHSLPTQLTETNDT</sequence>
<reference evidence="3" key="1">
    <citation type="submission" date="2024-06" db="EMBL/GenBank/DDBJ databases">
        <title>Sequencing and assembly of the genome of Dyadobacter sp. strain 676, a symbiont of Cyamopsis tetragonoloba.</title>
        <authorList>
            <person name="Guro P."/>
            <person name="Sazanova A."/>
            <person name="Kuznetsova I."/>
            <person name="Belimov A."/>
            <person name="Safronova V."/>
        </authorList>
    </citation>
    <scope>NUCLEOTIDE SEQUENCE</scope>
    <source>
        <strain evidence="3">676</strain>
    </source>
</reference>
<keyword evidence="1" id="KW-0378">Hydrolase</keyword>
<evidence type="ECO:0000256" key="1">
    <source>
        <dbReference type="ARBA" id="ARBA00022801"/>
    </source>
</evidence>